<reference evidence="1" key="1">
    <citation type="submission" date="2021-06" db="EMBL/GenBank/DDBJ databases">
        <authorList>
            <person name="Kallberg Y."/>
            <person name="Tangrot J."/>
            <person name="Rosling A."/>
        </authorList>
    </citation>
    <scope>NUCLEOTIDE SEQUENCE</scope>
    <source>
        <strain evidence="1">IL203A</strain>
    </source>
</reference>
<evidence type="ECO:0000313" key="2">
    <source>
        <dbReference type="Proteomes" id="UP000789702"/>
    </source>
</evidence>
<comment type="caution">
    <text evidence="1">The sequence shown here is derived from an EMBL/GenBank/DDBJ whole genome shotgun (WGS) entry which is preliminary data.</text>
</comment>
<keyword evidence="2" id="KW-1185">Reference proteome</keyword>
<dbReference type="EMBL" id="CAJVPU010012361">
    <property type="protein sequence ID" value="CAG8622871.1"/>
    <property type="molecule type" value="Genomic_DNA"/>
</dbReference>
<gene>
    <name evidence="1" type="ORF">DHETER_LOCUS8089</name>
</gene>
<proteinExistence type="predicted"/>
<evidence type="ECO:0000313" key="1">
    <source>
        <dbReference type="EMBL" id="CAG8622871.1"/>
    </source>
</evidence>
<organism evidence="1 2">
    <name type="scientific">Dentiscutata heterogama</name>
    <dbReference type="NCBI Taxonomy" id="1316150"/>
    <lineage>
        <taxon>Eukaryota</taxon>
        <taxon>Fungi</taxon>
        <taxon>Fungi incertae sedis</taxon>
        <taxon>Mucoromycota</taxon>
        <taxon>Glomeromycotina</taxon>
        <taxon>Glomeromycetes</taxon>
        <taxon>Diversisporales</taxon>
        <taxon>Gigasporaceae</taxon>
        <taxon>Dentiscutata</taxon>
    </lineage>
</organism>
<sequence length="88" mass="9559">DLVTTTPTDITCNDCNKAILNIFVDYFKTHPESAAGLPVSRLCTLFKLWLQQSVVIEIPDTTSSMPTSSSAPPDKGSQLGCHKNGMFI</sequence>
<accession>A0ACA9N1Y2</accession>
<protein>
    <submittedName>
        <fullName evidence="1">13567_t:CDS:1</fullName>
    </submittedName>
</protein>
<feature type="non-terminal residue" evidence="1">
    <location>
        <position position="1"/>
    </location>
</feature>
<name>A0ACA9N1Y2_9GLOM</name>
<dbReference type="Proteomes" id="UP000789702">
    <property type="component" value="Unassembled WGS sequence"/>
</dbReference>